<dbReference type="EMBL" id="LWQU01000009">
    <property type="protein sequence ID" value="OAN67309.1"/>
    <property type="molecule type" value="Genomic_DNA"/>
</dbReference>
<evidence type="ECO:0000313" key="5">
    <source>
        <dbReference type="Proteomes" id="UP000078543"/>
    </source>
</evidence>
<protein>
    <submittedName>
        <fullName evidence="4">Acyl-CoA synthetase</fullName>
    </submittedName>
</protein>
<dbReference type="PANTHER" id="PTHR43352">
    <property type="entry name" value="ACETYL-COA SYNTHETASE"/>
    <property type="match status" value="1"/>
</dbReference>
<evidence type="ECO:0000259" key="2">
    <source>
        <dbReference type="Pfam" id="PF00501"/>
    </source>
</evidence>
<sequence>MNAADLILGPALAAGRGDTPALLAGDRVVTYAQLDRLANRFGNALLASGLTRGQPVLFVLDDDVLLVAAYLGAMRAGLVSVALNLRMSAKELAYAIADSGSALLICEAALASIAEEAARQAGTSIRIVLSDLVDSFLGDAGEDLASADLTPDDPCLWMYTSGTTGQPKGAVHRVGAIPVGVRHVVENLGVKPGDKMFATSKLFFAYALGHCLIGGLMAQATLVLHQGWPDAAAAASIIARHRPEVVLSVPALYRLMLREGHALGEAFRAPRCYVSAGEAFPAELCREWSEVTGRPVYEGIGATEALFLFIANRPGLVKPGTTGQPLPWARVMLTNPDGTAFDEPGRAGDLWVKVESLFVGYHNRPDVTARVLVDGWWRTGDVFSVDADGFWSPQGRSDDMIKVSGQWVSPAEIEEVALTVPGIADVAAVGVANAEGLVRLVLYAVAAPGEREPALEARVVETLRSKLAVYKCPRNVRFLEVIPRTATGKVQRFKLRELGM</sequence>
<dbReference type="Pfam" id="PF13193">
    <property type="entry name" value="AMP-binding_C"/>
    <property type="match status" value="1"/>
</dbReference>
<dbReference type="Proteomes" id="UP000078543">
    <property type="component" value="Unassembled WGS sequence"/>
</dbReference>
<dbReference type="Gene3D" id="3.30.300.30">
    <property type="match status" value="1"/>
</dbReference>
<dbReference type="STRING" id="1437059.A6A05_18320"/>
<keyword evidence="1" id="KW-0436">Ligase</keyword>
<dbReference type="InterPro" id="IPR045851">
    <property type="entry name" value="AMP-bd_C_sf"/>
</dbReference>
<dbReference type="Gene3D" id="3.40.50.12780">
    <property type="entry name" value="N-terminal domain of ligase-like"/>
    <property type="match status" value="1"/>
</dbReference>
<dbReference type="GO" id="GO:0016878">
    <property type="term" value="F:acid-thiol ligase activity"/>
    <property type="evidence" value="ECO:0007669"/>
    <property type="project" value="TreeGrafter"/>
</dbReference>
<dbReference type="InterPro" id="IPR042099">
    <property type="entry name" value="ANL_N_sf"/>
</dbReference>
<dbReference type="GO" id="GO:0044550">
    <property type="term" value="P:secondary metabolite biosynthetic process"/>
    <property type="evidence" value="ECO:0007669"/>
    <property type="project" value="TreeGrafter"/>
</dbReference>
<dbReference type="InterPro" id="IPR025110">
    <property type="entry name" value="AMP-bd_C"/>
</dbReference>
<keyword evidence="5" id="KW-1185">Reference proteome</keyword>
<proteinExistence type="predicted"/>
<feature type="domain" description="AMP-dependent synthetase/ligase" evidence="2">
    <location>
        <begin position="13"/>
        <end position="362"/>
    </location>
</feature>
<dbReference type="SUPFAM" id="SSF56801">
    <property type="entry name" value="Acetyl-CoA synthetase-like"/>
    <property type="match status" value="1"/>
</dbReference>
<gene>
    <name evidence="4" type="ORF">A6A05_18320</name>
</gene>
<evidence type="ECO:0000256" key="1">
    <source>
        <dbReference type="ARBA" id="ARBA00022598"/>
    </source>
</evidence>
<evidence type="ECO:0000313" key="4">
    <source>
        <dbReference type="EMBL" id="OAN67309.1"/>
    </source>
</evidence>
<dbReference type="Pfam" id="PF00501">
    <property type="entry name" value="AMP-binding"/>
    <property type="match status" value="1"/>
</dbReference>
<dbReference type="RefSeq" id="WP_068496348.1">
    <property type="nucleotide sequence ID" value="NZ_LWQU01000009.1"/>
</dbReference>
<evidence type="ECO:0000259" key="3">
    <source>
        <dbReference type="Pfam" id="PF13193"/>
    </source>
</evidence>
<dbReference type="OrthoDB" id="7315605at2"/>
<dbReference type="PANTHER" id="PTHR43352:SF1">
    <property type="entry name" value="ANTHRANILATE--COA LIGASE"/>
    <property type="match status" value="1"/>
</dbReference>
<accession>A0A178N0A1</accession>
<feature type="domain" description="AMP-binding enzyme C-terminal" evidence="3">
    <location>
        <begin position="412"/>
        <end position="489"/>
    </location>
</feature>
<organism evidence="4 5">
    <name type="scientific">Magnetospirillum moscoviense</name>
    <dbReference type="NCBI Taxonomy" id="1437059"/>
    <lineage>
        <taxon>Bacteria</taxon>
        <taxon>Pseudomonadati</taxon>
        <taxon>Pseudomonadota</taxon>
        <taxon>Alphaproteobacteria</taxon>
        <taxon>Rhodospirillales</taxon>
        <taxon>Rhodospirillaceae</taxon>
        <taxon>Magnetospirillum</taxon>
    </lineage>
</organism>
<name>A0A178N0A1_9PROT</name>
<reference evidence="4 5" key="1">
    <citation type="submission" date="2016-04" db="EMBL/GenBank/DDBJ databases">
        <title>Draft genome sequence of freshwater magnetotactic bacteria Magnetospirillum marisnigri SP-1 and Magnetospirillum moscoviense BB-1.</title>
        <authorList>
            <person name="Koziaeva V."/>
            <person name="Dziuba M.V."/>
            <person name="Ivanov T.M."/>
            <person name="Kuznetsov B."/>
            <person name="Grouzdev D.S."/>
        </authorList>
    </citation>
    <scope>NUCLEOTIDE SEQUENCE [LARGE SCALE GENOMIC DNA]</scope>
    <source>
        <strain evidence="4 5">BB-1</strain>
    </source>
</reference>
<comment type="caution">
    <text evidence="4">The sequence shown here is derived from an EMBL/GenBank/DDBJ whole genome shotgun (WGS) entry which is preliminary data.</text>
</comment>
<dbReference type="InterPro" id="IPR000873">
    <property type="entry name" value="AMP-dep_synth/lig_dom"/>
</dbReference>
<dbReference type="AlphaFoldDB" id="A0A178N0A1"/>